<feature type="region of interest" description="Disordered" evidence="1">
    <location>
        <begin position="33"/>
        <end position="87"/>
    </location>
</feature>
<dbReference type="EMBL" id="CM029040">
    <property type="protein sequence ID" value="KAG2634325.1"/>
    <property type="molecule type" value="Genomic_DNA"/>
</dbReference>
<evidence type="ECO:0000256" key="1">
    <source>
        <dbReference type="SAM" id="MobiDB-lite"/>
    </source>
</evidence>
<evidence type="ECO:0000313" key="3">
    <source>
        <dbReference type="Proteomes" id="UP000823388"/>
    </source>
</evidence>
<accession>A0A8T0VIC6</accession>
<proteinExistence type="predicted"/>
<keyword evidence="3" id="KW-1185">Reference proteome</keyword>
<sequence>MAGLWPRWQGRRGAWYMSSRAAAAAIEGRARYACEGSEGKRSGGKKSIEELREERRKREAKEKERERAVLDAAGRKERQADGGRQSR</sequence>
<name>A0A8T0VIC6_PANVG</name>
<gene>
    <name evidence="2" type="ORF">PVAP13_2NG198103</name>
</gene>
<reference evidence="2" key="1">
    <citation type="submission" date="2020-05" db="EMBL/GenBank/DDBJ databases">
        <title>WGS assembly of Panicum virgatum.</title>
        <authorList>
            <person name="Lovell J.T."/>
            <person name="Jenkins J."/>
            <person name="Shu S."/>
            <person name="Juenger T.E."/>
            <person name="Schmutz J."/>
        </authorList>
    </citation>
    <scope>NUCLEOTIDE SEQUENCE</scope>
    <source>
        <strain evidence="2">AP13</strain>
    </source>
</reference>
<feature type="compositionally biased region" description="Basic and acidic residues" evidence="1">
    <location>
        <begin position="33"/>
        <end position="81"/>
    </location>
</feature>
<evidence type="ECO:0000313" key="2">
    <source>
        <dbReference type="EMBL" id="KAG2634325.1"/>
    </source>
</evidence>
<dbReference type="AlphaFoldDB" id="A0A8T0VIC6"/>
<organism evidence="2 3">
    <name type="scientific">Panicum virgatum</name>
    <name type="common">Blackwell switchgrass</name>
    <dbReference type="NCBI Taxonomy" id="38727"/>
    <lineage>
        <taxon>Eukaryota</taxon>
        <taxon>Viridiplantae</taxon>
        <taxon>Streptophyta</taxon>
        <taxon>Embryophyta</taxon>
        <taxon>Tracheophyta</taxon>
        <taxon>Spermatophyta</taxon>
        <taxon>Magnoliopsida</taxon>
        <taxon>Liliopsida</taxon>
        <taxon>Poales</taxon>
        <taxon>Poaceae</taxon>
        <taxon>PACMAD clade</taxon>
        <taxon>Panicoideae</taxon>
        <taxon>Panicodae</taxon>
        <taxon>Paniceae</taxon>
        <taxon>Panicinae</taxon>
        <taxon>Panicum</taxon>
        <taxon>Panicum sect. Hiantes</taxon>
    </lineage>
</organism>
<comment type="caution">
    <text evidence="2">The sequence shown here is derived from an EMBL/GenBank/DDBJ whole genome shotgun (WGS) entry which is preliminary data.</text>
</comment>
<dbReference type="Proteomes" id="UP000823388">
    <property type="component" value="Chromosome 2N"/>
</dbReference>
<protein>
    <submittedName>
        <fullName evidence="2">Uncharacterized protein</fullName>
    </submittedName>
</protein>